<dbReference type="RefSeq" id="WP_144996548.1">
    <property type="nucleotide sequence ID" value="NZ_CP036281.1"/>
</dbReference>
<evidence type="ECO:0000313" key="3">
    <source>
        <dbReference type="Proteomes" id="UP000317178"/>
    </source>
</evidence>
<dbReference type="SUPFAM" id="SSF55729">
    <property type="entry name" value="Acyl-CoA N-acyltransferases (Nat)"/>
    <property type="match status" value="1"/>
</dbReference>
<feature type="domain" description="BioF2-like acetyltransferase" evidence="1">
    <location>
        <begin position="196"/>
        <end position="337"/>
    </location>
</feature>
<proteinExistence type="predicted"/>
<dbReference type="AlphaFoldDB" id="A0A518CQ15"/>
<dbReference type="KEGG" id="plon:Pla110_30510"/>
<dbReference type="InterPro" id="IPR038740">
    <property type="entry name" value="BioF2-like_GNAT_dom"/>
</dbReference>
<dbReference type="Pfam" id="PF13480">
    <property type="entry name" value="Acetyltransf_6"/>
    <property type="match status" value="1"/>
</dbReference>
<organism evidence="2 3">
    <name type="scientific">Polystyrenella longa</name>
    <dbReference type="NCBI Taxonomy" id="2528007"/>
    <lineage>
        <taxon>Bacteria</taxon>
        <taxon>Pseudomonadati</taxon>
        <taxon>Planctomycetota</taxon>
        <taxon>Planctomycetia</taxon>
        <taxon>Planctomycetales</taxon>
        <taxon>Planctomycetaceae</taxon>
        <taxon>Polystyrenella</taxon>
    </lineage>
</organism>
<dbReference type="EMBL" id="CP036281">
    <property type="protein sequence ID" value="QDU81310.1"/>
    <property type="molecule type" value="Genomic_DNA"/>
</dbReference>
<dbReference type="Gene3D" id="3.40.630.30">
    <property type="match status" value="1"/>
</dbReference>
<name>A0A518CQ15_9PLAN</name>
<dbReference type="OrthoDB" id="4700839at2"/>
<gene>
    <name evidence="2" type="ORF">Pla110_30510</name>
</gene>
<dbReference type="InterPro" id="IPR016181">
    <property type="entry name" value="Acyl_CoA_acyltransferase"/>
</dbReference>
<accession>A0A518CQ15</accession>
<evidence type="ECO:0000313" key="2">
    <source>
        <dbReference type="EMBL" id="QDU81310.1"/>
    </source>
</evidence>
<reference evidence="2 3" key="1">
    <citation type="submission" date="2019-02" db="EMBL/GenBank/DDBJ databases">
        <title>Deep-cultivation of Planctomycetes and their phenomic and genomic characterization uncovers novel biology.</title>
        <authorList>
            <person name="Wiegand S."/>
            <person name="Jogler M."/>
            <person name="Boedeker C."/>
            <person name="Pinto D."/>
            <person name="Vollmers J."/>
            <person name="Rivas-Marin E."/>
            <person name="Kohn T."/>
            <person name="Peeters S.H."/>
            <person name="Heuer A."/>
            <person name="Rast P."/>
            <person name="Oberbeckmann S."/>
            <person name="Bunk B."/>
            <person name="Jeske O."/>
            <person name="Meyerdierks A."/>
            <person name="Storesund J.E."/>
            <person name="Kallscheuer N."/>
            <person name="Luecker S."/>
            <person name="Lage O.M."/>
            <person name="Pohl T."/>
            <person name="Merkel B.J."/>
            <person name="Hornburger P."/>
            <person name="Mueller R.-W."/>
            <person name="Bruemmer F."/>
            <person name="Labrenz M."/>
            <person name="Spormann A.M."/>
            <person name="Op den Camp H."/>
            <person name="Overmann J."/>
            <person name="Amann R."/>
            <person name="Jetten M.S.M."/>
            <person name="Mascher T."/>
            <person name="Medema M.H."/>
            <person name="Devos D.P."/>
            <person name="Kaster A.-K."/>
            <person name="Ovreas L."/>
            <person name="Rohde M."/>
            <person name="Galperin M.Y."/>
            <person name="Jogler C."/>
        </authorList>
    </citation>
    <scope>NUCLEOTIDE SEQUENCE [LARGE SCALE GENOMIC DNA]</scope>
    <source>
        <strain evidence="2 3">Pla110</strain>
    </source>
</reference>
<protein>
    <recommendedName>
        <fullName evidence="1">BioF2-like acetyltransferase domain-containing protein</fullName>
    </recommendedName>
</protein>
<dbReference type="Proteomes" id="UP000317178">
    <property type="component" value="Chromosome"/>
</dbReference>
<sequence>MIRTPDTPNSEVSIGGQDLRELATLQHYAGREELYLYDDEIEYRICGPDELTPTEMKRWGEIQEQNPDLDSPFFRPEYTKLVSAVRKDMDVVIIIVRGKSVGFFPFHRDPYNIGRPVGYPLNDFQGLVIEKGVEINEMELLEAASLKTWKFDHGLAVQQELLRNSYSQCGSAFLDLSGGFEAYKEERKKNGSSLIKQVSRKGRNLARDFGPLRFVPHTDDPNVFNTLIEWKQEQYLRTNKTNTFKFNWPKQLLELILHQQQETFRGRLSALYAGDELVAIDLGVQSFGVLNSWFPAYDRKFNSYSPGHVLLLEMAMSCEELGITRIDLGKGDEAYKSRYASGMVRLTEGSFETNLLSREWQKQWYRTRDWARTSAFGDLVRYPVRFLKPIRERLHYGQQE</sequence>
<evidence type="ECO:0000259" key="1">
    <source>
        <dbReference type="Pfam" id="PF13480"/>
    </source>
</evidence>
<keyword evidence="3" id="KW-1185">Reference proteome</keyword>